<feature type="region of interest" description="Disordered" evidence="1">
    <location>
        <begin position="98"/>
        <end position="119"/>
    </location>
</feature>
<dbReference type="EMBL" id="CP083974">
    <property type="protein sequence ID" value="UZF43722.1"/>
    <property type="molecule type" value="Genomic_DNA"/>
</dbReference>
<evidence type="ECO:0000256" key="1">
    <source>
        <dbReference type="SAM" id="MobiDB-lite"/>
    </source>
</evidence>
<evidence type="ECO:0000313" key="2">
    <source>
        <dbReference type="EMBL" id="UZF43722.1"/>
    </source>
</evidence>
<dbReference type="Pfam" id="PF10824">
    <property type="entry name" value="T7SS_ESX_EspC"/>
    <property type="match status" value="1"/>
</dbReference>
<reference evidence="2 3" key="1">
    <citation type="journal article" date="2021" name="Front. Microbiol.">
        <title>Bacterial Transformation of Aromatic Monomers in Softwood Black Liquor.</title>
        <authorList>
            <person name="Navas L.E."/>
            <person name="Dexter G."/>
            <person name="Liu J."/>
            <person name="Levy-Booth D."/>
            <person name="Cho M."/>
            <person name="Jang S.K."/>
            <person name="Mansfield S.D."/>
            <person name="Renneckar S."/>
            <person name="Mohn W.W."/>
            <person name="Eltis L.D."/>
        </authorList>
    </citation>
    <scope>NUCLEOTIDE SEQUENCE [LARGE SCALE GENOMIC DNA]</scope>
    <source>
        <strain evidence="2 3">GD02</strain>
    </source>
</reference>
<dbReference type="GO" id="GO:0009306">
    <property type="term" value="P:protein secretion"/>
    <property type="evidence" value="ECO:0007669"/>
    <property type="project" value="InterPro"/>
</dbReference>
<feature type="compositionally biased region" description="Polar residues" evidence="1">
    <location>
        <begin position="103"/>
        <end position="119"/>
    </location>
</feature>
<protein>
    <recommendedName>
        <fullName evidence="4">ESX-1 secretion-associated protein</fullName>
    </recommendedName>
</protein>
<proteinExistence type="predicted"/>
<dbReference type="InterPro" id="IPR022536">
    <property type="entry name" value="EspC"/>
</dbReference>
<gene>
    <name evidence="2" type="ORF">KUM34_017800</name>
</gene>
<evidence type="ECO:0000313" key="3">
    <source>
        <dbReference type="Proteomes" id="UP001162740"/>
    </source>
</evidence>
<evidence type="ECO:0008006" key="4">
    <source>
        <dbReference type="Google" id="ProtNLM"/>
    </source>
</evidence>
<dbReference type="AlphaFoldDB" id="A0AA46WTZ9"/>
<accession>A0AA46WTZ9</accession>
<name>A0AA46WTZ9_RHORH</name>
<sequence>MTENSGRDAIRIDTSAVRRFGDDAAELAARLHEAAERTRHGAPSALSAALGPIGAPVLAALTATHTAHVRDLGRLGDLLGGMGDAAKVSAAAYERTTHETATRLGSTTATRLGSASETL</sequence>
<dbReference type="Proteomes" id="UP001162740">
    <property type="component" value="Chromosome"/>
</dbReference>
<dbReference type="RefSeq" id="WP_059382315.1">
    <property type="nucleotide sequence ID" value="NZ_CBJNPB010000316.1"/>
</dbReference>
<organism evidence="2 3">
    <name type="scientific">Rhodococcus rhodochrous</name>
    <dbReference type="NCBI Taxonomy" id="1829"/>
    <lineage>
        <taxon>Bacteria</taxon>
        <taxon>Bacillati</taxon>
        <taxon>Actinomycetota</taxon>
        <taxon>Actinomycetes</taxon>
        <taxon>Mycobacteriales</taxon>
        <taxon>Nocardiaceae</taxon>
        <taxon>Rhodococcus</taxon>
    </lineage>
</organism>